<name>A0A4R8R353_9MYCO</name>
<evidence type="ECO:0000313" key="1">
    <source>
        <dbReference type="EMBL" id="TDZ50585.1"/>
    </source>
</evidence>
<protein>
    <submittedName>
        <fullName evidence="1">Uncharacterized protein</fullName>
    </submittedName>
</protein>
<keyword evidence="2" id="KW-1185">Reference proteome</keyword>
<organism evidence="1 2">
    <name type="scientific">Mycobacteroides franklinii</name>
    <dbReference type="NCBI Taxonomy" id="948102"/>
    <lineage>
        <taxon>Bacteria</taxon>
        <taxon>Bacillati</taxon>
        <taxon>Actinomycetota</taxon>
        <taxon>Actinomycetes</taxon>
        <taxon>Mycobacteriales</taxon>
        <taxon>Mycobacteriaceae</taxon>
        <taxon>Mycobacteroides</taxon>
    </lineage>
</organism>
<gene>
    <name evidence="1" type="ORF">CCUG63697_02090</name>
</gene>
<dbReference type="EMBL" id="PECC01000027">
    <property type="protein sequence ID" value="TDZ50585.1"/>
    <property type="molecule type" value="Genomic_DNA"/>
</dbReference>
<reference evidence="1 2" key="1">
    <citation type="journal article" date="2019" name="Sci. Rep.">
        <title>Extended insight into the Mycobacterium chelonae-abscessus complex through whole genome sequencing of Mycobacterium salmoniphilum outbreak and Mycobacterium salmoniphilum-like strains.</title>
        <authorList>
            <person name="Behra P.R.K."/>
            <person name="Das S."/>
            <person name="Pettersson B.M.F."/>
            <person name="Shirreff L."/>
            <person name="DuCote T."/>
            <person name="Jacobsson K.G."/>
            <person name="Ennis D.G."/>
            <person name="Kirsebom L.A."/>
        </authorList>
    </citation>
    <scope>NUCLEOTIDE SEQUENCE [LARGE SCALE GENOMIC DNA]</scope>
    <source>
        <strain evidence="1 2">CCUG 63697</strain>
    </source>
</reference>
<dbReference type="AlphaFoldDB" id="A0A4R8R353"/>
<accession>A0A4R8R353</accession>
<sequence>MQNPFFADRIKSAAADASLPSLFQFAISSATRSVGCGAEVLGGVAEADEATLLGALNASWRVFGGSEEPLAVHISTLAGRLVPDWDGRYTFYNSVVNDALTSMLHAVKVVVEPLPRQSAYRASETFFNMVDLVMHRHRAEYLADIASEPAIVAALEYLESDLRRLQSDKTQPDAGSFRDQLMAEGRQVAMLG</sequence>
<comment type="caution">
    <text evidence="1">The sequence shown here is derived from an EMBL/GenBank/DDBJ whole genome shotgun (WGS) entry which is preliminary data.</text>
</comment>
<proteinExistence type="predicted"/>
<evidence type="ECO:0000313" key="2">
    <source>
        <dbReference type="Proteomes" id="UP000295165"/>
    </source>
</evidence>
<dbReference type="Proteomes" id="UP000295165">
    <property type="component" value="Unassembled WGS sequence"/>
</dbReference>